<accession>A0A1X1XU84</accession>
<dbReference type="STRING" id="169765.AWC15_06700"/>
<dbReference type="InterPro" id="IPR001387">
    <property type="entry name" value="Cro/C1-type_HTH"/>
</dbReference>
<dbReference type="Gene3D" id="1.10.260.40">
    <property type="entry name" value="lambda repressor-like DNA-binding domains"/>
    <property type="match status" value="1"/>
</dbReference>
<dbReference type="EMBL" id="AP022581">
    <property type="protein sequence ID" value="BBX95624.1"/>
    <property type="molecule type" value="Genomic_DNA"/>
</dbReference>
<proteinExistence type="predicted"/>
<sequence>MGNALGDQLREVRQIRGLALKAVAEPAKISIAYLQKLEGGDVQQPNPNVLHRLAKVLEIPYPTLMELAGYVVPEKDGVLAANTFDHALSSSDLTEEERRAVAAFIAHLRDQRR</sequence>
<keyword evidence="2" id="KW-1185">Reference proteome</keyword>
<dbReference type="OrthoDB" id="4282897at2"/>
<evidence type="ECO:0000313" key="1">
    <source>
        <dbReference type="EMBL" id="BBX95624.1"/>
    </source>
</evidence>
<dbReference type="InterPro" id="IPR010982">
    <property type="entry name" value="Lambda_DNA-bd_dom_sf"/>
</dbReference>
<dbReference type="SUPFAM" id="SSF47413">
    <property type="entry name" value="lambda repressor-like DNA-binding domains"/>
    <property type="match status" value="1"/>
</dbReference>
<dbReference type="Proteomes" id="UP000466396">
    <property type="component" value="Chromosome"/>
</dbReference>
<name>A0A1X1XU84_9MYCO</name>
<dbReference type="KEGG" id="mlj:MLAC_09180"/>
<gene>
    <name evidence="1" type="ORF">MLAC_09180</name>
</gene>
<reference evidence="1 2" key="1">
    <citation type="journal article" date="2019" name="Emerg. Microbes Infect.">
        <title>Comprehensive subspecies identification of 175 nontuberculous mycobacteria species based on 7547 genomic profiles.</title>
        <authorList>
            <person name="Matsumoto Y."/>
            <person name="Kinjo T."/>
            <person name="Motooka D."/>
            <person name="Nabeya D."/>
            <person name="Jung N."/>
            <person name="Uechi K."/>
            <person name="Horii T."/>
            <person name="Iida T."/>
            <person name="Fujita J."/>
            <person name="Nakamura S."/>
        </authorList>
    </citation>
    <scope>NUCLEOTIDE SEQUENCE [LARGE SCALE GENOMIC DNA]</scope>
    <source>
        <strain evidence="1 2">JCM 15657</strain>
    </source>
</reference>
<protein>
    <submittedName>
        <fullName evidence="1">Uncharacterized protein</fullName>
    </submittedName>
</protein>
<dbReference type="RefSeq" id="WP_085162309.1">
    <property type="nucleotide sequence ID" value="NZ_AP022581.1"/>
</dbReference>
<dbReference type="CDD" id="cd00093">
    <property type="entry name" value="HTH_XRE"/>
    <property type="match status" value="1"/>
</dbReference>
<dbReference type="GO" id="GO:0003677">
    <property type="term" value="F:DNA binding"/>
    <property type="evidence" value="ECO:0007669"/>
    <property type="project" value="InterPro"/>
</dbReference>
<evidence type="ECO:0000313" key="2">
    <source>
        <dbReference type="Proteomes" id="UP000466396"/>
    </source>
</evidence>
<dbReference type="Pfam" id="PF13560">
    <property type="entry name" value="HTH_31"/>
    <property type="match status" value="1"/>
</dbReference>
<organism evidence="1 2">
    <name type="scientific">Mycobacterium lacus</name>
    <dbReference type="NCBI Taxonomy" id="169765"/>
    <lineage>
        <taxon>Bacteria</taxon>
        <taxon>Bacillati</taxon>
        <taxon>Actinomycetota</taxon>
        <taxon>Actinomycetes</taxon>
        <taxon>Mycobacteriales</taxon>
        <taxon>Mycobacteriaceae</taxon>
        <taxon>Mycobacterium</taxon>
    </lineage>
</organism>
<dbReference type="SMART" id="SM00530">
    <property type="entry name" value="HTH_XRE"/>
    <property type="match status" value="1"/>
</dbReference>
<dbReference type="AlphaFoldDB" id="A0A1X1XU84"/>
<dbReference type="PROSITE" id="PS50943">
    <property type="entry name" value="HTH_CROC1"/>
    <property type="match status" value="1"/>
</dbReference>